<evidence type="ECO:0000313" key="11">
    <source>
        <dbReference type="Proteomes" id="UP000002415"/>
    </source>
</evidence>
<dbReference type="GO" id="GO:0006465">
    <property type="term" value="P:signal peptide processing"/>
    <property type="evidence" value="ECO:0007669"/>
    <property type="project" value="TreeGrafter"/>
</dbReference>
<feature type="transmembrane region" description="Helical" evidence="7">
    <location>
        <begin position="179"/>
        <end position="209"/>
    </location>
</feature>
<dbReference type="GO" id="GO:0005886">
    <property type="term" value="C:plasma membrane"/>
    <property type="evidence" value="ECO:0007669"/>
    <property type="project" value="UniProtKB-SubCell"/>
</dbReference>
<name>A7HLS6_FERNB</name>
<organism evidence="10 11">
    <name type="scientific">Fervidobacterium nodosum (strain ATCC 35602 / DSM 5306 / Rt17-B1)</name>
    <dbReference type="NCBI Taxonomy" id="381764"/>
    <lineage>
        <taxon>Bacteria</taxon>
        <taxon>Thermotogati</taxon>
        <taxon>Thermotogota</taxon>
        <taxon>Thermotogae</taxon>
        <taxon>Thermotogales</taxon>
        <taxon>Fervidobacteriaceae</taxon>
        <taxon>Fervidobacterium</taxon>
    </lineage>
</organism>
<evidence type="ECO:0000259" key="9">
    <source>
        <dbReference type="Pfam" id="PF06750"/>
    </source>
</evidence>
<keyword evidence="6 7" id="KW-0472">Membrane</keyword>
<evidence type="ECO:0000313" key="10">
    <source>
        <dbReference type="EMBL" id="ABS60859.1"/>
    </source>
</evidence>
<feature type="transmembrane region" description="Helical" evidence="7">
    <location>
        <begin position="215"/>
        <end position="236"/>
    </location>
</feature>
<feature type="transmembrane region" description="Helical" evidence="7">
    <location>
        <begin position="6"/>
        <end position="26"/>
    </location>
</feature>
<feature type="transmembrane region" description="Helical" evidence="7">
    <location>
        <begin position="76"/>
        <end position="96"/>
    </location>
</feature>
<dbReference type="AlphaFoldDB" id="A7HLS6"/>
<evidence type="ECO:0000256" key="1">
    <source>
        <dbReference type="ARBA" id="ARBA00004651"/>
    </source>
</evidence>
<comment type="similarity">
    <text evidence="2">Belongs to the peptidase A24 family.</text>
</comment>
<keyword evidence="5 7" id="KW-1133">Transmembrane helix</keyword>
<evidence type="ECO:0000256" key="5">
    <source>
        <dbReference type="ARBA" id="ARBA00022989"/>
    </source>
</evidence>
<evidence type="ECO:0000256" key="4">
    <source>
        <dbReference type="ARBA" id="ARBA00022692"/>
    </source>
</evidence>
<dbReference type="Pfam" id="PF06750">
    <property type="entry name" value="A24_N_bact"/>
    <property type="match status" value="1"/>
</dbReference>
<evidence type="ECO:0000256" key="3">
    <source>
        <dbReference type="ARBA" id="ARBA00022475"/>
    </source>
</evidence>
<keyword evidence="3" id="KW-1003">Cell membrane</keyword>
<reference evidence="10 11" key="1">
    <citation type="submission" date="2007-07" db="EMBL/GenBank/DDBJ databases">
        <title>Complete sequence of Fervidobacterium nodosum Rt17-B1.</title>
        <authorList>
            <consortium name="US DOE Joint Genome Institute"/>
            <person name="Copeland A."/>
            <person name="Lucas S."/>
            <person name="Lapidus A."/>
            <person name="Barry K."/>
            <person name="Glavina del Rio T."/>
            <person name="Dalin E."/>
            <person name="Tice H."/>
            <person name="Pitluck S."/>
            <person name="Saunders E."/>
            <person name="Brettin T."/>
            <person name="Bruce D."/>
            <person name="Detter J.C."/>
            <person name="Han C."/>
            <person name="Schmutz J."/>
            <person name="Larimer F."/>
            <person name="Land M."/>
            <person name="Hauser L."/>
            <person name="Kyrpides N."/>
            <person name="Mikhailova N."/>
            <person name="Nelson K."/>
            <person name="Gogarten J.P."/>
            <person name="Noll K."/>
            <person name="Richardson P."/>
        </authorList>
    </citation>
    <scope>NUCLEOTIDE SEQUENCE [LARGE SCALE GENOMIC DNA]</scope>
    <source>
        <strain evidence="11">ATCC 35602 / DSM 5306 / Rt17-B1</strain>
    </source>
</reference>
<dbReference type="InterPro" id="IPR010627">
    <property type="entry name" value="Prepilin_pept_A24_N"/>
</dbReference>
<dbReference type="Proteomes" id="UP000002415">
    <property type="component" value="Chromosome"/>
</dbReference>
<feature type="domain" description="Prepilin peptidase A24 N-terminal" evidence="9">
    <location>
        <begin position="12"/>
        <end position="94"/>
    </location>
</feature>
<comment type="subcellular location">
    <subcellularLocation>
        <location evidence="1">Cell membrane</location>
        <topology evidence="1">Multi-pass membrane protein</topology>
    </subcellularLocation>
</comment>
<dbReference type="PANTHER" id="PTHR30487:SF0">
    <property type="entry name" value="PREPILIN LEADER PEPTIDASE_N-METHYLTRANSFERASE-RELATED"/>
    <property type="match status" value="1"/>
</dbReference>
<evidence type="ECO:0000256" key="7">
    <source>
        <dbReference type="SAM" id="Phobius"/>
    </source>
</evidence>
<evidence type="ECO:0000256" key="2">
    <source>
        <dbReference type="ARBA" id="ARBA00005801"/>
    </source>
</evidence>
<dbReference type="eggNOG" id="COG1989">
    <property type="taxonomic scope" value="Bacteria"/>
</dbReference>
<dbReference type="KEGG" id="fno:Fnod_1009"/>
<evidence type="ECO:0000259" key="8">
    <source>
        <dbReference type="Pfam" id="PF01478"/>
    </source>
</evidence>
<dbReference type="GO" id="GO:0004190">
    <property type="term" value="F:aspartic-type endopeptidase activity"/>
    <property type="evidence" value="ECO:0007669"/>
    <property type="project" value="InterPro"/>
</dbReference>
<gene>
    <name evidence="10" type="ordered locus">Fnod_1009</name>
</gene>
<dbReference type="InterPro" id="IPR050882">
    <property type="entry name" value="Prepilin_peptidase/N-MTase"/>
</dbReference>
<dbReference type="Gene3D" id="1.20.120.1220">
    <property type="match status" value="1"/>
</dbReference>
<dbReference type="HOGENOM" id="CLU_057101_0_1_0"/>
<dbReference type="STRING" id="381764.Fnod_1009"/>
<sequence length="238" mass="27297">MWYKMKYVISFILGAIFGSFANVLIYRPIAGLKLNEPRFSVCPNCKNRIRWYDNIPILSYIILGGKCRYCKSKISIRYPIIEILYAIVFTLNAIFFPLDISIVLNIIFTVSVPAVFIDFKKMLLPDYTWIVILISSFYSNVAHFKENILLDTFGALITLVILLLLKIRYKDGIGEGDIFLFPVVAFSTGFIFMPLLLLISSVSGIIFSFLKKNKLIPFGPFILISGYILTIFRYSIFL</sequence>
<dbReference type="EMBL" id="CP000771">
    <property type="protein sequence ID" value="ABS60859.1"/>
    <property type="molecule type" value="Genomic_DNA"/>
</dbReference>
<proteinExistence type="inferred from homology"/>
<keyword evidence="4 7" id="KW-0812">Transmembrane</keyword>
<feature type="transmembrane region" description="Helical" evidence="7">
    <location>
        <begin position="102"/>
        <end position="119"/>
    </location>
</feature>
<evidence type="ECO:0000256" key="6">
    <source>
        <dbReference type="ARBA" id="ARBA00023136"/>
    </source>
</evidence>
<feature type="domain" description="Prepilin type IV endopeptidase peptidase" evidence="8">
    <location>
        <begin position="108"/>
        <end position="208"/>
    </location>
</feature>
<accession>A7HLS6</accession>
<dbReference type="InterPro" id="IPR000045">
    <property type="entry name" value="Prepilin_IV_endopep_pep"/>
</dbReference>
<keyword evidence="11" id="KW-1185">Reference proteome</keyword>
<dbReference type="Pfam" id="PF01478">
    <property type="entry name" value="Peptidase_A24"/>
    <property type="match status" value="1"/>
</dbReference>
<dbReference type="OrthoDB" id="9789291at2"/>
<dbReference type="PANTHER" id="PTHR30487">
    <property type="entry name" value="TYPE 4 PREPILIN-LIKE PROTEINS LEADER PEPTIDE-PROCESSING ENZYME"/>
    <property type="match status" value="1"/>
</dbReference>
<protein>
    <submittedName>
        <fullName evidence="10">Peptidase A24A domain protein</fullName>
    </submittedName>
</protein>
<reference evidence="10 11" key="2">
    <citation type="journal article" date="2009" name="Proc. Natl. Acad. Sci. U.S.A.">
        <title>On the chimeric nature, thermophilic origin, and phylogenetic placement of the Thermotogales.</title>
        <authorList>
            <person name="Zhaxybayeva O."/>
            <person name="Swithers K.S."/>
            <person name="Lapierre P."/>
            <person name="Fournier G.P."/>
            <person name="Bickhart D.M."/>
            <person name="DeBoy R.T."/>
            <person name="Nelson K.E."/>
            <person name="Nesbo C.L."/>
            <person name="Doolittle W.F."/>
            <person name="Gogarten J.P."/>
            <person name="Noll K.M."/>
        </authorList>
    </citation>
    <scope>NUCLEOTIDE SEQUENCE [LARGE SCALE GENOMIC DNA]</scope>
    <source>
        <strain evidence="11">ATCC 35602 / DSM 5306 / Rt17-B1</strain>
    </source>
</reference>
<feature type="transmembrane region" description="Helical" evidence="7">
    <location>
        <begin position="148"/>
        <end position="167"/>
    </location>
</feature>